<comment type="subcellular location">
    <subcellularLocation>
        <location evidence="1">Secreted</location>
    </subcellularLocation>
</comment>
<organism evidence="7">
    <name type="scientific">Cyberlindnera fabianii</name>
    <name type="common">Yeast</name>
    <name type="synonym">Hansenula fabianii</name>
    <dbReference type="NCBI Taxonomy" id="36022"/>
    <lineage>
        <taxon>Eukaryota</taxon>
        <taxon>Fungi</taxon>
        <taxon>Dikarya</taxon>
        <taxon>Ascomycota</taxon>
        <taxon>Saccharomycotina</taxon>
        <taxon>Saccharomycetes</taxon>
        <taxon>Phaffomycetales</taxon>
        <taxon>Phaffomycetaceae</taxon>
        <taxon>Cyberlindnera</taxon>
    </lineage>
</organism>
<dbReference type="Gene3D" id="3.40.33.10">
    <property type="entry name" value="CAP"/>
    <property type="match status" value="1"/>
</dbReference>
<dbReference type="GO" id="GO:0015918">
    <property type="term" value="P:sterol transport"/>
    <property type="evidence" value="ECO:0007669"/>
    <property type="project" value="UniProtKB-ARBA"/>
</dbReference>
<protein>
    <submittedName>
        <fullName evidence="7">CYFA0S04e06788g1_1</fullName>
    </submittedName>
</protein>
<dbReference type="InterPro" id="IPR035940">
    <property type="entry name" value="CAP_sf"/>
</dbReference>
<dbReference type="VEuPathDB" id="FungiDB:BON22_2552"/>
<proteinExistence type="inferred from homology"/>
<dbReference type="InterPro" id="IPR018244">
    <property type="entry name" value="Allrgn_V5/Tpx1_CS"/>
</dbReference>
<evidence type="ECO:0000259" key="6">
    <source>
        <dbReference type="SMART" id="SM00198"/>
    </source>
</evidence>
<dbReference type="InterPro" id="IPR014044">
    <property type="entry name" value="CAP_dom"/>
</dbReference>
<dbReference type="Pfam" id="PF00188">
    <property type="entry name" value="CAP"/>
    <property type="match status" value="1"/>
</dbReference>
<name>A0A061ASV6_CYBFA</name>
<dbReference type="InterPro" id="IPR001283">
    <property type="entry name" value="CRISP-related"/>
</dbReference>
<evidence type="ECO:0000256" key="5">
    <source>
        <dbReference type="ARBA" id="ARBA00023055"/>
    </source>
</evidence>
<dbReference type="PANTHER" id="PTHR10334">
    <property type="entry name" value="CYSTEINE-RICH SECRETORY PROTEIN-RELATED"/>
    <property type="match status" value="1"/>
</dbReference>
<dbReference type="GO" id="GO:0015908">
    <property type="term" value="P:fatty acid transport"/>
    <property type="evidence" value="ECO:0007669"/>
    <property type="project" value="UniProtKB-ARBA"/>
</dbReference>
<dbReference type="OrthoDB" id="337038at2759"/>
<keyword evidence="5" id="KW-0813">Transport</keyword>
<feature type="domain" description="SCP" evidence="6">
    <location>
        <begin position="81"/>
        <end position="209"/>
    </location>
</feature>
<dbReference type="EMBL" id="LK052889">
    <property type="protein sequence ID" value="CDR40251.1"/>
    <property type="molecule type" value="Genomic_DNA"/>
</dbReference>
<dbReference type="PRINTS" id="PR00837">
    <property type="entry name" value="V5TPXLIKE"/>
</dbReference>
<dbReference type="PhylomeDB" id="A0A061ASV6"/>
<reference evidence="7" key="1">
    <citation type="journal article" date="2014" name="Genome Announc.">
        <title>Genome sequence of the yeast Cyberlindnera fabianii (Hansenula fabianii).</title>
        <authorList>
            <person name="Freel K.C."/>
            <person name="Sarilar V."/>
            <person name="Neuveglise C."/>
            <person name="Devillers H."/>
            <person name="Friedrich A."/>
            <person name="Schacherer J."/>
        </authorList>
    </citation>
    <scope>NUCLEOTIDE SEQUENCE</scope>
    <source>
        <strain evidence="7">YJS4271</strain>
    </source>
</reference>
<evidence type="ECO:0000256" key="3">
    <source>
        <dbReference type="ARBA" id="ARBA00022525"/>
    </source>
</evidence>
<keyword evidence="4" id="KW-0732">Signal</keyword>
<dbReference type="PROSITE" id="PS01009">
    <property type="entry name" value="CRISP_1"/>
    <property type="match status" value="1"/>
</dbReference>
<comment type="similarity">
    <text evidence="2">Belongs to the CRISP family.</text>
</comment>
<keyword evidence="3" id="KW-0964">Secreted</keyword>
<dbReference type="CDD" id="cd05384">
    <property type="entry name" value="CAP_PRY1-like"/>
    <property type="match status" value="1"/>
</dbReference>
<evidence type="ECO:0000256" key="2">
    <source>
        <dbReference type="ARBA" id="ARBA00009923"/>
    </source>
</evidence>
<dbReference type="FunFam" id="3.40.33.10:FF:000012">
    <property type="entry name" value="Secreted protein PRY1"/>
    <property type="match status" value="1"/>
</dbReference>
<dbReference type="SUPFAM" id="SSF55797">
    <property type="entry name" value="PR-1-like"/>
    <property type="match status" value="1"/>
</dbReference>
<sequence>MRPPRLAIAPSIMAIAQAAFIVVTKTKYHTAVATQTHTSTQFLTQWSTSLQSYDGPTTTTTSTILTTVTLDQDDSSPTTSSFQELALSHHNAVRALHVDTETLLWSETVALSAQSYADRYDCSGSLTHSHGQYGENLALGYNTTAAVQAWYNEVSLYDWSNPVFSERTGHFTQIVWLNTTEVGCGYKDCGSYYGQYTVCQYNAPGNYAGLFEKNVMPLIS</sequence>
<accession>A0A061ASV6</accession>
<keyword evidence="5" id="KW-0445">Lipid transport</keyword>
<evidence type="ECO:0000256" key="4">
    <source>
        <dbReference type="ARBA" id="ARBA00022729"/>
    </source>
</evidence>
<dbReference type="SMART" id="SM00198">
    <property type="entry name" value="SCP"/>
    <property type="match status" value="1"/>
</dbReference>
<dbReference type="AlphaFoldDB" id="A0A061ASV6"/>
<gene>
    <name evidence="7" type="ORF">CYFA0S_04e06788g</name>
</gene>
<evidence type="ECO:0000313" key="7">
    <source>
        <dbReference type="EMBL" id="CDR40251.1"/>
    </source>
</evidence>
<dbReference type="GO" id="GO:0005576">
    <property type="term" value="C:extracellular region"/>
    <property type="evidence" value="ECO:0007669"/>
    <property type="project" value="UniProtKB-SubCell"/>
</dbReference>
<evidence type="ECO:0000256" key="1">
    <source>
        <dbReference type="ARBA" id="ARBA00004613"/>
    </source>
</evidence>